<sequence>MRKTLIIFSQKVIKPKREFHLPHIFHIKCHHPLAGQQSTTLPQAITIKAESTIIKKNRFYENLLGTKFINFLASLETFVDGLGK</sequence>
<proteinExistence type="predicted"/>
<accession>A0AAE1LHC7</accession>
<keyword evidence="2" id="KW-1185">Reference proteome</keyword>
<comment type="caution">
    <text evidence="1">The sequence shown here is derived from an EMBL/GenBank/DDBJ whole genome shotgun (WGS) entry which is preliminary data.</text>
</comment>
<name>A0AAE1LHC7_9NEOP</name>
<organism evidence="1 2">
    <name type="scientific">Frankliniella fusca</name>
    <dbReference type="NCBI Taxonomy" id="407009"/>
    <lineage>
        <taxon>Eukaryota</taxon>
        <taxon>Metazoa</taxon>
        <taxon>Ecdysozoa</taxon>
        <taxon>Arthropoda</taxon>
        <taxon>Hexapoda</taxon>
        <taxon>Insecta</taxon>
        <taxon>Pterygota</taxon>
        <taxon>Neoptera</taxon>
        <taxon>Paraneoptera</taxon>
        <taxon>Thysanoptera</taxon>
        <taxon>Terebrantia</taxon>
        <taxon>Thripoidea</taxon>
        <taxon>Thripidae</taxon>
        <taxon>Frankliniella</taxon>
    </lineage>
</organism>
<dbReference type="Proteomes" id="UP001219518">
    <property type="component" value="Unassembled WGS sequence"/>
</dbReference>
<gene>
    <name evidence="1" type="ORF">KUF71_008602</name>
</gene>
<reference evidence="1" key="2">
    <citation type="journal article" date="2023" name="BMC Genomics">
        <title>Pest status, molecular evolution, and epigenetic factors derived from the genome assembly of Frankliniella fusca, a thysanopteran phytovirus vector.</title>
        <authorList>
            <person name="Catto M.A."/>
            <person name="Labadie P.E."/>
            <person name="Jacobson A.L."/>
            <person name="Kennedy G.G."/>
            <person name="Srinivasan R."/>
            <person name="Hunt B.G."/>
        </authorList>
    </citation>
    <scope>NUCLEOTIDE SEQUENCE</scope>
    <source>
        <strain evidence="1">PL_HMW_Pooled</strain>
    </source>
</reference>
<protein>
    <submittedName>
        <fullName evidence="1">Polyprotein P1234</fullName>
    </submittedName>
</protein>
<dbReference type="EMBL" id="JAHWGI010000979">
    <property type="protein sequence ID" value="KAK3919475.1"/>
    <property type="molecule type" value="Genomic_DNA"/>
</dbReference>
<dbReference type="AlphaFoldDB" id="A0AAE1LHC7"/>
<evidence type="ECO:0000313" key="1">
    <source>
        <dbReference type="EMBL" id="KAK3919475.1"/>
    </source>
</evidence>
<evidence type="ECO:0000313" key="2">
    <source>
        <dbReference type="Proteomes" id="UP001219518"/>
    </source>
</evidence>
<reference evidence="1" key="1">
    <citation type="submission" date="2021-07" db="EMBL/GenBank/DDBJ databases">
        <authorList>
            <person name="Catto M.A."/>
            <person name="Jacobson A."/>
            <person name="Kennedy G."/>
            <person name="Labadie P."/>
            <person name="Hunt B.G."/>
            <person name="Srinivasan R."/>
        </authorList>
    </citation>
    <scope>NUCLEOTIDE SEQUENCE</scope>
    <source>
        <strain evidence="1">PL_HMW_Pooled</strain>
        <tissue evidence="1">Head</tissue>
    </source>
</reference>